<proteinExistence type="predicted"/>
<name>A0A9P5NCA6_GYMJU</name>
<accession>A0A9P5NCA6</accession>
<reference evidence="2" key="1">
    <citation type="submission" date="2020-11" db="EMBL/GenBank/DDBJ databases">
        <authorList>
            <consortium name="DOE Joint Genome Institute"/>
            <person name="Ahrendt S."/>
            <person name="Riley R."/>
            <person name="Andreopoulos W."/>
            <person name="LaButti K."/>
            <person name="Pangilinan J."/>
            <person name="Ruiz-duenas F.J."/>
            <person name="Barrasa J.M."/>
            <person name="Sanchez-Garcia M."/>
            <person name="Camarero S."/>
            <person name="Miyauchi S."/>
            <person name="Serrano A."/>
            <person name="Linde D."/>
            <person name="Babiker R."/>
            <person name="Drula E."/>
            <person name="Ayuso-Fernandez I."/>
            <person name="Pacheco R."/>
            <person name="Padilla G."/>
            <person name="Ferreira P."/>
            <person name="Barriuso J."/>
            <person name="Kellner H."/>
            <person name="Castanera R."/>
            <person name="Alfaro M."/>
            <person name="Ramirez L."/>
            <person name="Pisabarro A.G."/>
            <person name="Kuo A."/>
            <person name="Tritt A."/>
            <person name="Lipzen A."/>
            <person name="He G."/>
            <person name="Yan M."/>
            <person name="Ng V."/>
            <person name="Cullen D."/>
            <person name="Martin F."/>
            <person name="Rosso M.-N."/>
            <person name="Henrissat B."/>
            <person name="Hibbett D."/>
            <person name="Martinez A.T."/>
            <person name="Grigoriev I.V."/>
        </authorList>
    </citation>
    <scope>NUCLEOTIDE SEQUENCE</scope>
    <source>
        <strain evidence="2">AH 44721</strain>
    </source>
</reference>
<dbReference type="AlphaFoldDB" id="A0A9P5NCA6"/>
<keyword evidence="3" id="KW-1185">Reference proteome</keyword>
<dbReference type="EMBL" id="JADNYJ010000175">
    <property type="protein sequence ID" value="KAF8877075.1"/>
    <property type="molecule type" value="Genomic_DNA"/>
</dbReference>
<comment type="caution">
    <text evidence="2">The sequence shown here is derived from an EMBL/GenBank/DDBJ whole genome shotgun (WGS) entry which is preliminary data.</text>
</comment>
<evidence type="ECO:0000313" key="2">
    <source>
        <dbReference type="EMBL" id="KAF8877075.1"/>
    </source>
</evidence>
<keyword evidence="1" id="KW-0812">Transmembrane</keyword>
<evidence type="ECO:0000256" key="1">
    <source>
        <dbReference type="SAM" id="Phobius"/>
    </source>
</evidence>
<feature type="transmembrane region" description="Helical" evidence="1">
    <location>
        <begin position="22"/>
        <end position="40"/>
    </location>
</feature>
<evidence type="ECO:0000313" key="3">
    <source>
        <dbReference type="Proteomes" id="UP000724874"/>
    </source>
</evidence>
<keyword evidence="1" id="KW-0472">Membrane</keyword>
<dbReference type="Proteomes" id="UP000724874">
    <property type="component" value="Unassembled WGS sequence"/>
</dbReference>
<protein>
    <submittedName>
        <fullName evidence="2">Uncharacterized protein</fullName>
    </submittedName>
</protein>
<keyword evidence="1" id="KW-1133">Transmembrane helix</keyword>
<gene>
    <name evidence="2" type="ORF">CPB84DRAFT_378372</name>
</gene>
<sequence length="154" mass="17255">MVPSNSSFSQITVPRNFIVTNTMRITVLVLLLIALAVYFVRKRQQGWTWTCPDDGVVNGNRNENVESASLLDNADSARGTLGIKNSKLNVPQTHASQRLEDLDVQDQTSKANRGGNRFVKERNIINIMHMKSMYCTSTMNGQCFVDLVATVYEL</sequence>
<organism evidence="2 3">
    <name type="scientific">Gymnopilus junonius</name>
    <name type="common">Spectacular rustgill mushroom</name>
    <name type="synonym">Gymnopilus spectabilis subsp. junonius</name>
    <dbReference type="NCBI Taxonomy" id="109634"/>
    <lineage>
        <taxon>Eukaryota</taxon>
        <taxon>Fungi</taxon>
        <taxon>Dikarya</taxon>
        <taxon>Basidiomycota</taxon>
        <taxon>Agaricomycotina</taxon>
        <taxon>Agaricomycetes</taxon>
        <taxon>Agaricomycetidae</taxon>
        <taxon>Agaricales</taxon>
        <taxon>Agaricineae</taxon>
        <taxon>Hymenogastraceae</taxon>
        <taxon>Gymnopilus</taxon>
    </lineage>
</organism>